<dbReference type="PANTHER" id="PTHR43687:SF4">
    <property type="entry name" value="BLR5484 PROTEIN"/>
    <property type="match status" value="1"/>
</dbReference>
<dbReference type="EMBL" id="MLBF01000035">
    <property type="protein sequence ID" value="OLN29162.1"/>
    <property type="molecule type" value="Genomic_DNA"/>
</dbReference>
<dbReference type="InterPro" id="IPR017896">
    <property type="entry name" value="4Fe4S_Fe-S-bd"/>
</dbReference>
<dbReference type="STRING" id="1888891.DSOL_3665"/>
<proteinExistence type="predicted"/>
<evidence type="ECO:0000256" key="2">
    <source>
        <dbReference type="ARBA" id="ARBA00022723"/>
    </source>
</evidence>
<keyword evidence="2" id="KW-0479">Metal-binding</keyword>
<evidence type="ECO:0000313" key="6">
    <source>
        <dbReference type="EMBL" id="OLN29162.1"/>
    </source>
</evidence>
<keyword evidence="4" id="KW-0411">Iron-sulfur</keyword>
<dbReference type="Gene3D" id="3.30.70.20">
    <property type="match status" value="1"/>
</dbReference>
<dbReference type="InterPro" id="IPR050572">
    <property type="entry name" value="Fe-S_Ferredoxin"/>
</dbReference>
<keyword evidence="1" id="KW-0004">4Fe-4S</keyword>
<evidence type="ECO:0000256" key="1">
    <source>
        <dbReference type="ARBA" id="ARBA00022485"/>
    </source>
</evidence>
<feature type="domain" description="4Fe-4S ferredoxin-type" evidence="5">
    <location>
        <begin position="38"/>
        <end position="68"/>
    </location>
</feature>
<dbReference type="Proteomes" id="UP000186102">
    <property type="component" value="Unassembled WGS sequence"/>
</dbReference>
<dbReference type="SUPFAM" id="SSF54862">
    <property type="entry name" value="4Fe-4S ferredoxins"/>
    <property type="match status" value="1"/>
</dbReference>
<reference evidence="6 7" key="1">
    <citation type="submission" date="2016-09" db="EMBL/GenBank/DDBJ databases">
        <title>Complete genome of Desulfosporosinus sp. OL.</title>
        <authorList>
            <person name="Mardanov A."/>
            <person name="Beletsky A."/>
            <person name="Panova A."/>
            <person name="Karnachuk O."/>
            <person name="Ravin N."/>
        </authorList>
    </citation>
    <scope>NUCLEOTIDE SEQUENCE [LARGE SCALE GENOMIC DNA]</scope>
    <source>
        <strain evidence="6 7">OL</strain>
    </source>
</reference>
<feature type="domain" description="4Fe-4S ferredoxin-type" evidence="5">
    <location>
        <begin position="8"/>
        <end position="37"/>
    </location>
</feature>
<dbReference type="PROSITE" id="PS00198">
    <property type="entry name" value="4FE4S_FER_1"/>
    <property type="match status" value="1"/>
</dbReference>
<protein>
    <submittedName>
        <fullName evidence="6">Putative 2-oxoglutarate oxidoreductase, delta subunit</fullName>
    </submittedName>
</protein>
<name>A0A1Q8QPD2_9FIRM</name>
<dbReference type="AlphaFoldDB" id="A0A1Q8QPD2"/>
<evidence type="ECO:0000256" key="4">
    <source>
        <dbReference type="ARBA" id="ARBA00023014"/>
    </source>
</evidence>
<evidence type="ECO:0000313" key="7">
    <source>
        <dbReference type="Proteomes" id="UP000186102"/>
    </source>
</evidence>
<dbReference type="RefSeq" id="WP_075366122.1">
    <property type="nucleotide sequence ID" value="NZ_MLBF01000035.1"/>
</dbReference>
<dbReference type="PROSITE" id="PS51379">
    <property type="entry name" value="4FE4S_FER_2"/>
    <property type="match status" value="2"/>
</dbReference>
<accession>A0A1Q8QPD2</accession>
<sequence>MVLAIQTATVLVSQDWCKKCGICIAFCPKKVLESDEFGRVVVAKPDQCIACKICERLCPDFAINIEVTKDE</sequence>
<keyword evidence="3" id="KW-0408">Iron</keyword>
<dbReference type="Pfam" id="PF12838">
    <property type="entry name" value="Fer4_7"/>
    <property type="match status" value="1"/>
</dbReference>
<dbReference type="GO" id="GO:0051539">
    <property type="term" value="F:4 iron, 4 sulfur cluster binding"/>
    <property type="evidence" value="ECO:0007669"/>
    <property type="project" value="UniProtKB-KW"/>
</dbReference>
<evidence type="ECO:0000256" key="3">
    <source>
        <dbReference type="ARBA" id="ARBA00023004"/>
    </source>
</evidence>
<dbReference type="GO" id="GO:0046872">
    <property type="term" value="F:metal ion binding"/>
    <property type="evidence" value="ECO:0007669"/>
    <property type="project" value="UniProtKB-KW"/>
</dbReference>
<evidence type="ECO:0000259" key="5">
    <source>
        <dbReference type="PROSITE" id="PS51379"/>
    </source>
</evidence>
<keyword evidence="7" id="KW-1185">Reference proteome</keyword>
<gene>
    <name evidence="6" type="ORF">DSOL_3665</name>
</gene>
<dbReference type="OrthoDB" id="9804603at2"/>
<comment type="caution">
    <text evidence="6">The sequence shown here is derived from an EMBL/GenBank/DDBJ whole genome shotgun (WGS) entry which is preliminary data.</text>
</comment>
<dbReference type="InterPro" id="IPR017900">
    <property type="entry name" value="4Fe4S_Fe_S_CS"/>
</dbReference>
<organism evidence="6 7">
    <name type="scientific">Desulfosporosinus metallidurans</name>
    <dbReference type="NCBI Taxonomy" id="1888891"/>
    <lineage>
        <taxon>Bacteria</taxon>
        <taxon>Bacillati</taxon>
        <taxon>Bacillota</taxon>
        <taxon>Clostridia</taxon>
        <taxon>Eubacteriales</taxon>
        <taxon>Desulfitobacteriaceae</taxon>
        <taxon>Desulfosporosinus</taxon>
    </lineage>
</organism>
<dbReference type="PANTHER" id="PTHR43687">
    <property type="entry name" value="ADENYLYLSULFATE REDUCTASE, BETA SUBUNIT"/>
    <property type="match status" value="1"/>
</dbReference>